<dbReference type="InterPro" id="IPR050833">
    <property type="entry name" value="Poly_Biosynth_Transport"/>
</dbReference>
<feature type="transmembrane region" description="Helical" evidence="6">
    <location>
        <begin position="120"/>
        <end position="138"/>
    </location>
</feature>
<name>A0A2R6Y5B6_9BACL</name>
<protein>
    <submittedName>
        <fullName evidence="7">Stage V sporulation protein B</fullName>
    </submittedName>
</protein>
<feature type="transmembrane region" description="Helical" evidence="6">
    <location>
        <begin position="82"/>
        <end position="108"/>
    </location>
</feature>
<dbReference type="GO" id="GO:0005886">
    <property type="term" value="C:plasma membrane"/>
    <property type="evidence" value="ECO:0007669"/>
    <property type="project" value="UniProtKB-SubCell"/>
</dbReference>
<feature type="transmembrane region" description="Helical" evidence="6">
    <location>
        <begin position="38"/>
        <end position="61"/>
    </location>
</feature>
<dbReference type="InterPro" id="IPR002797">
    <property type="entry name" value="Polysacc_synth"/>
</dbReference>
<evidence type="ECO:0000313" key="8">
    <source>
        <dbReference type="Proteomes" id="UP000244338"/>
    </source>
</evidence>
<dbReference type="CDD" id="cd13124">
    <property type="entry name" value="MATE_SpoVB_like"/>
    <property type="match status" value="1"/>
</dbReference>
<keyword evidence="2" id="KW-1003">Cell membrane</keyword>
<sequence>MQSFFAGTITLIVAGLLSRIFGAIPKFVLPRLVGMEALGLYQMTYPLLIFVITLARFGLPVALTKRIAEASRQGDTGTIRRLFLLGLLLAIISGAILSLVIFLSAPLIARYYLHHPEATLTIQMVGVSILPISIASTFRAYYQGLSEMRPPALSSVMETIMRTVTTLVLARLLAPLGMGKAAAGMMLAISIGEWFGLLWLIYPLWKDNRNQKIPLAQPLIPPPTSQPKHDRTSLFSLFPSLWRMAYPVGLTGIVGTLAYALEPSLVVWCFETTGMHKSDVLSAYGALNGLAMFLIWFPTTFTYPLAVSLIPAVSRASVVHDQKLIIRRLNQSLRFIAAISMPLVAFMIIFRKPLALVLFGEKSVADYLLWIAPFAPLLYVQGPLGAALQGMSLQRITFFHTLVGSTGRLLAIALFVPLTTLGMNGVALAVDISIVLTTFLHIDRLKRVLKWRIPWEGQLLSLMSALVAALLIYVLFPLGESPQGVGLIVDFSLMLLLTALIYRFSGLITARDMRRIIQTFRRR</sequence>
<evidence type="ECO:0000256" key="1">
    <source>
        <dbReference type="ARBA" id="ARBA00004651"/>
    </source>
</evidence>
<evidence type="ECO:0000256" key="5">
    <source>
        <dbReference type="ARBA" id="ARBA00023136"/>
    </source>
</evidence>
<dbReference type="Pfam" id="PF01943">
    <property type="entry name" value="Polysacc_synt"/>
    <property type="match status" value="1"/>
</dbReference>
<dbReference type="PANTHER" id="PTHR30250">
    <property type="entry name" value="PST FAMILY PREDICTED COLANIC ACID TRANSPORTER"/>
    <property type="match status" value="1"/>
</dbReference>
<gene>
    <name evidence="7" type="ORF">BSOLF_0715</name>
</gene>
<comment type="caution">
    <text evidence="7">The sequence shown here is derived from an EMBL/GenBank/DDBJ whole genome shotgun (WGS) entry which is preliminary data.</text>
</comment>
<keyword evidence="4 6" id="KW-1133">Transmembrane helix</keyword>
<organism evidence="7 8">
    <name type="scientific">Candidatus Carbonibacillus altaicus</name>
    <dbReference type="NCBI Taxonomy" id="2163959"/>
    <lineage>
        <taxon>Bacteria</taxon>
        <taxon>Bacillati</taxon>
        <taxon>Bacillota</taxon>
        <taxon>Bacilli</taxon>
        <taxon>Bacillales</taxon>
        <taxon>Candidatus Carbonibacillus</taxon>
    </lineage>
</organism>
<keyword evidence="5 6" id="KW-0472">Membrane</keyword>
<evidence type="ECO:0000256" key="4">
    <source>
        <dbReference type="ARBA" id="ARBA00022989"/>
    </source>
</evidence>
<dbReference type="Proteomes" id="UP000244338">
    <property type="component" value="Unassembled WGS sequence"/>
</dbReference>
<evidence type="ECO:0000256" key="3">
    <source>
        <dbReference type="ARBA" id="ARBA00022692"/>
    </source>
</evidence>
<proteinExistence type="predicted"/>
<feature type="transmembrane region" description="Helical" evidence="6">
    <location>
        <begin position="281"/>
        <end position="314"/>
    </location>
</feature>
<dbReference type="EMBL" id="PEBX01000002">
    <property type="protein sequence ID" value="PTQ57853.1"/>
    <property type="molecule type" value="Genomic_DNA"/>
</dbReference>
<keyword evidence="3 6" id="KW-0812">Transmembrane</keyword>
<evidence type="ECO:0000313" key="7">
    <source>
        <dbReference type="EMBL" id="PTQ57853.1"/>
    </source>
</evidence>
<feature type="transmembrane region" description="Helical" evidence="6">
    <location>
        <begin position="422"/>
        <end position="440"/>
    </location>
</feature>
<dbReference type="PANTHER" id="PTHR30250:SF24">
    <property type="entry name" value="STAGE V SPORULATION PROTEIN B"/>
    <property type="match status" value="1"/>
</dbReference>
<dbReference type="PIRSF" id="PIRSF038958">
    <property type="entry name" value="PG_synth_SpoVB"/>
    <property type="match status" value="1"/>
</dbReference>
<feature type="transmembrane region" description="Helical" evidence="6">
    <location>
        <begin position="159"/>
        <end position="178"/>
    </location>
</feature>
<evidence type="ECO:0000256" key="2">
    <source>
        <dbReference type="ARBA" id="ARBA00022475"/>
    </source>
</evidence>
<reference evidence="8" key="1">
    <citation type="journal article" date="2018" name="Sci. Rep.">
        <title>Lignite coal burning seam in the remote Altai Mountains harbors a hydrogen-driven thermophilic microbial community.</title>
        <authorList>
            <person name="Kadnikov V.V."/>
            <person name="Mardanov A.V."/>
            <person name="Ivasenko D.A."/>
            <person name="Antsiferov D.V."/>
            <person name="Beletsky A.V."/>
            <person name="Karnachuk O.V."/>
            <person name="Ravin N.V."/>
        </authorList>
    </citation>
    <scope>NUCLEOTIDE SEQUENCE [LARGE SCALE GENOMIC DNA]</scope>
</reference>
<dbReference type="InterPro" id="IPR024923">
    <property type="entry name" value="PG_synth_SpoVB"/>
</dbReference>
<feature type="transmembrane region" description="Helical" evidence="6">
    <location>
        <begin position="241"/>
        <end position="261"/>
    </location>
</feature>
<feature type="transmembrane region" description="Helical" evidence="6">
    <location>
        <begin position="485"/>
        <end position="505"/>
    </location>
</feature>
<dbReference type="AlphaFoldDB" id="A0A2R6Y5B6"/>
<comment type="subcellular location">
    <subcellularLocation>
        <location evidence="1">Cell membrane</location>
        <topology evidence="1">Multi-pass membrane protein</topology>
    </subcellularLocation>
</comment>
<feature type="transmembrane region" description="Helical" evidence="6">
    <location>
        <begin position="367"/>
        <end position="386"/>
    </location>
</feature>
<feature type="transmembrane region" description="Helical" evidence="6">
    <location>
        <begin position="335"/>
        <end position="355"/>
    </location>
</feature>
<evidence type="ECO:0000256" key="6">
    <source>
        <dbReference type="SAM" id="Phobius"/>
    </source>
</evidence>
<accession>A0A2R6Y5B6</accession>
<feature type="transmembrane region" description="Helical" evidence="6">
    <location>
        <begin position="460"/>
        <end position="479"/>
    </location>
</feature>